<dbReference type="OrthoDB" id="3064439at2759"/>
<dbReference type="AlphaFoldDB" id="A0A6A4GSU8"/>
<proteinExistence type="predicted"/>
<keyword evidence="2" id="KW-1185">Reference proteome</keyword>
<protein>
    <submittedName>
        <fullName evidence="1">Uncharacterized protein</fullName>
    </submittedName>
</protein>
<gene>
    <name evidence="1" type="ORF">BT96DRAFT_1004406</name>
</gene>
<evidence type="ECO:0000313" key="1">
    <source>
        <dbReference type="EMBL" id="KAE9388224.1"/>
    </source>
</evidence>
<organism evidence="1 2">
    <name type="scientific">Gymnopus androsaceus JB14</name>
    <dbReference type="NCBI Taxonomy" id="1447944"/>
    <lineage>
        <taxon>Eukaryota</taxon>
        <taxon>Fungi</taxon>
        <taxon>Dikarya</taxon>
        <taxon>Basidiomycota</taxon>
        <taxon>Agaricomycotina</taxon>
        <taxon>Agaricomycetes</taxon>
        <taxon>Agaricomycetidae</taxon>
        <taxon>Agaricales</taxon>
        <taxon>Marasmiineae</taxon>
        <taxon>Omphalotaceae</taxon>
        <taxon>Gymnopus</taxon>
    </lineage>
</organism>
<reference evidence="1" key="1">
    <citation type="journal article" date="2019" name="Environ. Microbiol.">
        <title>Fungal ecological strategies reflected in gene transcription - a case study of two litter decomposers.</title>
        <authorList>
            <person name="Barbi F."/>
            <person name="Kohler A."/>
            <person name="Barry K."/>
            <person name="Baskaran P."/>
            <person name="Daum C."/>
            <person name="Fauchery L."/>
            <person name="Ihrmark K."/>
            <person name="Kuo A."/>
            <person name="LaButti K."/>
            <person name="Lipzen A."/>
            <person name="Morin E."/>
            <person name="Grigoriev I.V."/>
            <person name="Henrissat B."/>
            <person name="Lindahl B."/>
            <person name="Martin F."/>
        </authorList>
    </citation>
    <scope>NUCLEOTIDE SEQUENCE</scope>
    <source>
        <strain evidence="1">JB14</strain>
    </source>
</reference>
<dbReference type="EMBL" id="ML769755">
    <property type="protein sequence ID" value="KAE9388224.1"/>
    <property type="molecule type" value="Genomic_DNA"/>
</dbReference>
<accession>A0A6A4GSU8</accession>
<dbReference type="Proteomes" id="UP000799118">
    <property type="component" value="Unassembled WGS sequence"/>
</dbReference>
<name>A0A6A4GSU8_9AGAR</name>
<evidence type="ECO:0000313" key="2">
    <source>
        <dbReference type="Proteomes" id="UP000799118"/>
    </source>
</evidence>
<sequence length="172" mass="18865">MEYVHGKPLSSNDYNGIANVTLASSSTQPQAEDPWILSLLDILKHGKDHISFGVLCLIVREVMRESNGEKYAIQSLRWYLEGKEPSDGTLHADGDRDQQSLICEASIGASLLQTHLPSTQLTGRDGLANLLSWHGTGQGNMTSAFLNSITQSSSRIFFSHSLEKCVQLFLCA</sequence>